<dbReference type="PROSITE" id="PS00571">
    <property type="entry name" value="AMIDASES"/>
    <property type="match status" value="1"/>
</dbReference>
<dbReference type="InterPro" id="IPR036928">
    <property type="entry name" value="AS_sf"/>
</dbReference>
<reference evidence="2" key="1">
    <citation type="submission" date="2021-04" db="EMBL/GenBank/DDBJ databases">
        <title>Microbacterium tenobrionis sp. nov. and Microbacterium allomyrinae sp. nov., isolated from larvae of Tenobrio molitor and Allomyrina dichotoma, respectively.</title>
        <authorList>
            <person name="Lee S.D."/>
        </authorList>
    </citation>
    <scope>NUCLEOTIDE SEQUENCE</scope>
    <source>
        <strain evidence="2">BWT-G7</strain>
    </source>
</reference>
<dbReference type="EMBL" id="JAGTTN010000004">
    <property type="protein sequence ID" value="MCC2033135.1"/>
    <property type="molecule type" value="Genomic_DNA"/>
</dbReference>
<dbReference type="PANTHER" id="PTHR46310">
    <property type="entry name" value="AMIDASE 1"/>
    <property type="match status" value="1"/>
</dbReference>
<dbReference type="RefSeq" id="WP_229385102.1">
    <property type="nucleotide sequence ID" value="NZ_JAGTTN010000004.1"/>
</dbReference>
<dbReference type="GO" id="GO:0004040">
    <property type="term" value="F:amidase activity"/>
    <property type="evidence" value="ECO:0007669"/>
    <property type="project" value="UniProtKB-EC"/>
</dbReference>
<dbReference type="AlphaFoldDB" id="A0A9X1S4L7"/>
<dbReference type="NCBIfam" id="NF006169">
    <property type="entry name" value="PRK08310.1"/>
    <property type="match status" value="1"/>
</dbReference>
<sequence length="411" mass="41705">MSIGALPPVASATDDFGALRVGPELLVQGSHDGPLTGLTAVVKDLFDVAGHRTGAGNPDYLAGAEVAASSAWAVQGLVDAGASIIGKSHTDELAFSLSGTNVHYGTPTNPRAPGRIPGGSSSGSAVAVSAGLVPLALGTDTGGSIRVPASYCGVFGFRPSHGRIPVTGLVPLVPRFDTVGLLASDGAVLRDAGIALLQAASGELSVTRDQAPGRIVIADDLMRLADPDVSDAVISAVEQLALRLDLPLSHGDVSQGRAQSWRGFFMARQLADVWQTHGDWVDREQPSFGPGIAERMGLARGAASARGTLAELGRAEVLAALDRVLPVGAVLALPSASTVAPPIEQTAEQKGALRMGTLALTCLAGLGGLPAVSLPLAEVDGLPVGVCLLARPGDDERLLDIAARLSDAAPR</sequence>
<dbReference type="Gene3D" id="3.90.1300.10">
    <property type="entry name" value="Amidase signature (AS) domain"/>
    <property type="match status" value="1"/>
</dbReference>
<dbReference type="EC" id="3.5.1.4" evidence="2"/>
<dbReference type="SUPFAM" id="SSF75304">
    <property type="entry name" value="Amidase signature (AS) enzymes"/>
    <property type="match status" value="1"/>
</dbReference>
<evidence type="ECO:0000313" key="2">
    <source>
        <dbReference type="EMBL" id="MCC2033135.1"/>
    </source>
</evidence>
<gene>
    <name evidence="2" type="ORF">KEC57_13190</name>
</gene>
<proteinExistence type="predicted"/>
<keyword evidence="2" id="KW-0378">Hydrolase</keyword>
<accession>A0A9X1S4L7</accession>
<name>A0A9X1S4L7_9MICO</name>
<dbReference type="PANTHER" id="PTHR46310:SF7">
    <property type="entry name" value="AMIDASE 1"/>
    <property type="match status" value="1"/>
</dbReference>
<dbReference type="Proteomes" id="UP001139354">
    <property type="component" value="Unassembled WGS sequence"/>
</dbReference>
<keyword evidence="3" id="KW-1185">Reference proteome</keyword>
<organism evidence="2 3">
    <name type="scientific">Microbacterium allomyrinae</name>
    <dbReference type="NCBI Taxonomy" id="2830666"/>
    <lineage>
        <taxon>Bacteria</taxon>
        <taxon>Bacillati</taxon>
        <taxon>Actinomycetota</taxon>
        <taxon>Actinomycetes</taxon>
        <taxon>Micrococcales</taxon>
        <taxon>Microbacteriaceae</taxon>
        <taxon>Microbacterium</taxon>
    </lineage>
</organism>
<evidence type="ECO:0000313" key="3">
    <source>
        <dbReference type="Proteomes" id="UP001139354"/>
    </source>
</evidence>
<feature type="domain" description="Amidase" evidence="1">
    <location>
        <begin position="316"/>
        <end position="399"/>
    </location>
</feature>
<protein>
    <submittedName>
        <fullName evidence="2">Amidase</fullName>
        <ecNumber evidence="2">3.5.1.4</ecNumber>
    </submittedName>
</protein>
<feature type="domain" description="Amidase" evidence="1">
    <location>
        <begin position="29"/>
        <end position="185"/>
    </location>
</feature>
<dbReference type="Pfam" id="PF01425">
    <property type="entry name" value="Amidase"/>
    <property type="match status" value="2"/>
</dbReference>
<comment type="caution">
    <text evidence="2">The sequence shown here is derived from an EMBL/GenBank/DDBJ whole genome shotgun (WGS) entry which is preliminary data.</text>
</comment>
<dbReference type="InterPro" id="IPR020556">
    <property type="entry name" value="Amidase_CS"/>
</dbReference>
<evidence type="ECO:0000259" key="1">
    <source>
        <dbReference type="Pfam" id="PF01425"/>
    </source>
</evidence>
<dbReference type="InterPro" id="IPR023631">
    <property type="entry name" value="Amidase_dom"/>
</dbReference>